<proteinExistence type="predicted"/>
<dbReference type="EMBL" id="SDEE01000238">
    <property type="protein sequence ID" value="RXW18836.1"/>
    <property type="molecule type" value="Genomic_DNA"/>
</dbReference>
<dbReference type="OrthoDB" id="301415at2759"/>
<accession>A0A4Q2DIB9</accession>
<gene>
    <name evidence="2" type="ORF">EST38_g7019</name>
</gene>
<evidence type="ECO:0000256" key="1">
    <source>
        <dbReference type="SAM" id="MobiDB-lite"/>
    </source>
</evidence>
<name>A0A4Q2DIB9_9AGAR</name>
<comment type="caution">
    <text evidence="2">The sequence shown here is derived from an EMBL/GenBank/DDBJ whole genome shotgun (WGS) entry which is preliminary data.</text>
</comment>
<dbReference type="STRING" id="2316362.A0A4Q2DIB9"/>
<evidence type="ECO:0000313" key="3">
    <source>
        <dbReference type="Proteomes" id="UP000290288"/>
    </source>
</evidence>
<protein>
    <submittedName>
        <fullName evidence="2">Uncharacterized protein</fullName>
    </submittedName>
</protein>
<organism evidence="2 3">
    <name type="scientific">Candolleomyces aberdarensis</name>
    <dbReference type="NCBI Taxonomy" id="2316362"/>
    <lineage>
        <taxon>Eukaryota</taxon>
        <taxon>Fungi</taxon>
        <taxon>Dikarya</taxon>
        <taxon>Basidiomycota</taxon>
        <taxon>Agaricomycotina</taxon>
        <taxon>Agaricomycetes</taxon>
        <taxon>Agaricomycetidae</taxon>
        <taxon>Agaricales</taxon>
        <taxon>Agaricineae</taxon>
        <taxon>Psathyrellaceae</taxon>
        <taxon>Candolleomyces</taxon>
    </lineage>
</organism>
<evidence type="ECO:0000313" key="2">
    <source>
        <dbReference type="EMBL" id="RXW18836.1"/>
    </source>
</evidence>
<dbReference type="AlphaFoldDB" id="A0A4Q2DIB9"/>
<keyword evidence="3" id="KW-1185">Reference proteome</keyword>
<feature type="compositionally biased region" description="Polar residues" evidence="1">
    <location>
        <begin position="63"/>
        <end position="74"/>
    </location>
</feature>
<dbReference type="Proteomes" id="UP000290288">
    <property type="component" value="Unassembled WGS sequence"/>
</dbReference>
<reference evidence="2 3" key="1">
    <citation type="submission" date="2019-01" db="EMBL/GenBank/DDBJ databases">
        <title>Draft genome sequence of Psathyrella aberdarensis IHI B618.</title>
        <authorList>
            <person name="Buettner E."/>
            <person name="Kellner H."/>
        </authorList>
    </citation>
    <scope>NUCLEOTIDE SEQUENCE [LARGE SCALE GENOMIC DNA]</scope>
    <source>
        <strain evidence="2 3">IHI B618</strain>
    </source>
</reference>
<sequence>MKAPRPDVNDWGICTNCGNTYEHLEVAICSICEDTDGTVQVARDAIANPVNPRAHTGPDGRASLSSRVQAPEQSYGNAVDIENRARQALAHMANGYADAVSNAMPGVRVAPSKLKSSNAVSKAVKRLSVRISKVTDYDNGRYRTGPQFNAISTSYTEDTPMSEIIEQIQTIADNAYTKHREYRVDLNDITLLWTTSKTTATPDWLQGTLGDLWRKAQTNLLCVSPTDAKRSVLDFHVVVDYDPTRLEEECYESKVEKRHVTARKTKRANSVVAADLHLRSSANAAAKKPR</sequence>
<feature type="region of interest" description="Disordered" evidence="1">
    <location>
        <begin position="49"/>
        <end position="74"/>
    </location>
</feature>